<organism evidence="2 3">
    <name type="scientific">Lysobacter korlensis</name>
    <dbReference type="NCBI Taxonomy" id="553636"/>
    <lineage>
        <taxon>Bacteria</taxon>
        <taxon>Pseudomonadati</taxon>
        <taxon>Pseudomonadota</taxon>
        <taxon>Gammaproteobacteria</taxon>
        <taxon>Lysobacterales</taxon>
        <taxon>Lysobacteraceae</taxon>
        <taxon>Lysobacter</taxon>
    </lineage>
</organism>
<protein>
    <submittedName>
        <fullName evidence="2">DUF4185 domain-containing protein</fullName>
    </submittedName>
</protein>
<dbReference type="Pfam" id="PF13810">
    <property type="entry name" value="DUF4185"/>
    <property type="match status" value="1"/>
</dbReference>
<keyword evidence="3" id="KW-1185">Reference proteome</keyword>
<name>A0ABV6RTE1_9GAMM</name>
<feature type="domain" description="DUF4185" evidence="1">
    <location>
        <begin position="108"/>
        <end position="254"/>
    </location>
</feature>
<sequence>MATVSAAALAGCTSTPVPQAGPSAVVESNAFFREAAVSESIEAIAGGDGDLWPNCWADDGSIYAAHGDGRGFGADFADIGVNVITGDDPESLAGETLAAGDAVGTVWSGENFNRKPTGMLCVDGDLYLAVQDLRLDFNEAPAASISKSEDKGRTWTWDPSAPMFDGHVFTTVFFLDYGKNSERAPDDYVYAYGLDNNWRDSFDNSVPDPVDLYLARVPKSSVQDRSSWEFFAGTEGADPRWSADIDDRVAVLHDDRLLYPEGDGGDATTVGGADLSVISQGSVVYNAPLDRYIYTSWTELTFEFYEAPTPWGPFELFLSKDFGPYPWSLEKHGGYGTTIPSKFISDDGREMWLQANVCPCAPAGMSVYDFALRRLTVER</sequence>
<dbReference type="Proteomes" id="UP001589896">
    <property type="component" value="Unassembled WGS sequence"/>
</dbReference>
<reference evidence="2 3" key="1">
    <citation type="submission" date="2024-09" db="EMBL/GenBank/DDBJ databases">
        <authorList>
            <person name="Sun Q."/>
            <person name="Mori K."/>
        </authorList>
    </citation>
    <scope>NUCLEOTIDE SEQUENCE [LARGE SCALE GENOMIC DNA]</scope>
    <source>
        <strain evidence="2 3">KCTC 23076</strain>
    </source>
</reference>
<dbReference type="RefSeq" id="WP_386671455.1">
    <property type="nucleotide sequence ID" value="NZ_JBHLTG010000005.1"/>
</dbReference>
<accession>A0ABV6RTE1</accession>
<evidence type="ECO:0000259" key="1">
    <source>
        <dbReference type="Pfam" id="PF13810"/>
    </source>
</evidence>
<evidence type="ECO:0000313" key="3">
    <source>
        <dbReference type="Proteomes" id="UP001589896"/>
    </source>
</evidence>
<gene>
    <name evidence="2" type="ORF">ACFFGH_19650</name>
</gene>
<dbReference type="EMBL" id="JBHLTG010000005">
    <property type="protein sequence ID" value="MFC0680056.1"/>
    <property type="molecule type" value="Genomic_DNA"/>
</dbReference>
<proteinExistence type="predicted"/>
<comment type="caution">
    <text evidence="2">The sequence shown here is derived from an EMBL/GenBank/DDBJ whole genome shotgun (WGS) entry which is preliminary data.</text>
</comment>
<dbReference type="InterPro" id="IPR025442">
    <property type="entry name" value="DUF4185"/>
</dbReference>
<evidence type="ECO:0000313" key="2">
    <source>
        <dbReference type="EMBL" id="MFC0680056.1"/>
    </source>
</evidence>